<dbReference type="PIRSF" id="PIRSF004491">
    <property type="entry name" value="FAD_Synth"/>
    <property type="match status" value="1"/>
</dbReference>
<dbReference type="GO" id="GO:0006747">
    <property type="term" value="P:FAD biosynthetic process"/>
    <property type="evidence" value="ECO:0007669"/>
    <property type="project" value="UniProtKB-UniRule"/>
</dbReference>
<dbReference type="NCBIfam" id="NF004162">
    <property type="entry name" value="PRK05627.1-5"/>
    <property type="match status" value="1"/>
</dbReference>
<dbReference type="Gene3D" id="3.40.50.620">
    <property type="entry name" value="HUPs"/>
    <property type="match status" value="1"/>
</dbReference>
<comment type="caution">
    <text evidence="16">The sequence shown here is derived from an EMBL/GenBank/DDBJ whole genome shotgun (WGS) entry which is preliminary data.</text>
</comment>
<dbReference type="Proteomes" id="UP000285832">
    <property type="component" value="Unassembled WGS sequence"/>
</dbReference>
<dbReference type="InterPro" id="IPR014729">
    <property type="entry name" value="Rossmann-like_a/b/a_fold"/>
</dbReference>
<evidence type="ECO:0000313" key="18">
    <source>
        <dbReference type="EMBL" id="RHJ60637.1"/>
    </source>
</evidence>
<evidence type="ECO:0000256" key="2">
    <source>
        <dbReference type="ARBA" id="ARBA00005201"/>
    </source>
</evidence>
<evidence type="ECO:0000256" key="3">
    <source>
        <dbReference type="ARBA" id="ARBA00022630"/>
    </source>
</evidence>
<evidence type="ECO:0000313" key="19">
    <source>
        <dbReference type="Proteomes" id="UP000260793"/>
    </source>
</evidence>
<dbReference type="Proteomes" id="UP000260793">
    <property type="component" value="Unassembled WGS sequence"/>
</dbReference>
<dbReference type="NCBIfam" id="TIGR00125">
    <property type="entry name" value="cyt_tran_rel"/>
    <property type="match status" value="1"/>
</dbReference>
<protein>
    <recommendedName>
        <fullName evidence="14">Riboflavin biosynthesis protein</fullName>
    </recommendedName>
    <domain>
        <recommendedName>
            <fullName evidence="14">Riboflavin kinase</fullName>
            <ecNumber evidence="14">2.7.1.26</ecNumber>
        </recommendedName>
        <alternativeName>
            <fullName evidence="14">Flavokinase</fullName>
        </alternativeName>
    </domain>
    <domain>
        <recommendedName>
            <fullName evidence="14">FMN adenylyltransferase</fullName>
            <ecNumber evidence="14">2.7.7.2</ecNumber>
        </recommendedName>
        <alternativeName>
            <fullName evidence="14">FAD pyrophosphorylase</fullName>
        </alternativeName>
        <alternativeName>
            <fullName evidence="14">FAD synthase</fullName>
        </alternativeName>
    </domain>
</protein>
<dbReference type="InterPro" id="IPR004821">
    <property type="entry name" value="Cyt_trans-like"/>
</dbReference>
<dbReference type="CDD" id="cd02064">
    <property type="entry name" value="FAD_synthetase_N"/>
    <property type="match status" value="1"/>
</dbReference>
<keyword evidence="8 14" id="KW-0418">Kinase</keyword>
<dbReference type="EMBL" id="QSQN01000030">
    <property type="protein sequence ID" value="RGK38048.1"/>
    <property type="molecule type" value="Genomic_DNA"/>
</dbReference>
<evidence type="ECO:0000313" key="20">
    <source>
        <dbReference type="Proteomes" id="UP000284902"/>
    </source>
</evidence>
<evidence type="ECO:0000256" key="6">
    <source>
        <dbReference type="ARBA" id="ARBA00022695"/>
    </source>
</evidence>
<dbReference type="UniPathway" id="UPA00277">
    <property type="reaction ID" value="UER00407"/>
</dbReference>
<keyword evidence="11" id="KW-0511">Multifunctional enzyme</keyword>
<dbReference type="EMBL" id="QRMI01000021">
    <property type="protein sequence ID" value="RHJ60637.1"/>
    <property type="molecule type" value="Genomic_DNA"/>
</dbReference>
<dbReference type="InterPro" id="IPR002606">
    <property type="entry name" value="Riboflavin_kinase_bac"/>
</dbReference>
<dbReference type="InterPro" id="IPR015865">
    <property type="entry name" value="Riboflavin_kinase_bac/euk"/>
</dbReference>
<dbReference type="UniPathway" id="UPA00276">
    <property type="reaction ID" value="UER00406"/>
</dbReference>
<dbReference type="SUPFAM" id="SSF52374">
    <property type="entry name" value="Nucleotidylyl transferase"/>
    <property type="match status" value="1"/>
</dbReference>
<dbReference type="Pfam" id="PF06574">
    <property type="entry name" value="FAD_syn"/>
    <property type="match status" value="1"/>
</dbReference>
<dbReference type="Gene3D" id="2.40.30.30">
    <property type="entry name" value="Riboflavin kinase-like"/>
    <property type="match status" value="1"/>
</dbReference>
<keyword evidence="3 14" id="KW-0285">Flavoprotein</keyword>
<dbReference type="RefSeq" id="WP_023923304.1">
    <property type="nucleotide sequence ID" value="NZ_CAJMJQ010000030.1"/>
</dbReference>
<evidence type="ECO:0000259" key="15">
    <source>
        <dbReference type="SMART" id="SM00904"/>
    </source>
</evidence>
<dbReference type="EC" id="2.7.7.2" evidence="14"/>
<dbReference type="SUPFAM" id="SSF82114">
    <property type="entry name" value="Riboflavin kinase-like"/>
    <property type="match status" value="1"/>
</dbReference>
<name>A0A3E4LKW4_9FIRM</name>
<sequence length="302" mass="34899">MQYIKGIDAFREEKRTAVTLGKFDGLHRGHQKLIEKIRSYAGNDCVSVVCAFDMQRSCLMTKEERKKLLAGKVDYLIDYPFTGDLMTMEAERFIQKILYEKLHAAHIVVGSDFSFGYRKRGDHQMLERYAQKYDYTVDVVEKARLGDREISSTYVREALSHGNIRLAQELLGYPYEMTGIVEHGRELGRTLGFPTMNVAPQDGKILPRYGVYACQVLIDGTWYGGVGNAGVKPTVMQEQRELFEVYVYDYAGNAYGKYITIRFLEFERPETRFDSLKELKACVMQDMRYGEEYLREHPLTKS</sequence>
<dbReference type="InterPro" id="IPR015864">
    <property type="entry name" value="FAD_synthase"/>
</dbReference>
<dbReference type="NCBIfam" id="TIGR00083">
    <property type="entry name" value="ribF"/>
    <property type="match status" value="1"/>
</dbReference>
<dbReference type="SMART" id="SM00904">
    <property type="entry name" value="Flavokinase"/>
    <property type="match status" value="1"/>
</dbReference>
<dbReference type="EMBL" id="QRHG01000032">
    <property type="protein sequence ID" value="RHF58431.1"/>
    <property type="molecule type" value="Genomic_DNA"/>
</dbReference>
<reference evidence="19 20" key="1">
    <citation type="submission" date="2018-08" db="EMBL/GenBank/DDBJ databases">
        <title>A genome reference for cultivated species of the human gut microbiota.</title>
        <authorList>
            <person name="Zou Y."/>
            <person name="Xue W."/>
            <person name="Luo G."/>
        </authorList>
    </citation>
    <scope>NUCLEOTIDE SEQUENCE [LARGE SCALE GENOMIC DNA]</scope>
    <source>
        <strain evidence="18 21">AM09-9</strain>
        <strain evidence="17 20">AM25-1LB</strain>
        <strain evidence="16 19">TF11-7</strain>
    </source>
</reference>
<dbReference type="GO" id="GO:0009398">
    <property type="term" value="P:FMN biosynthetic process"/>
    <property type="evidence" value="ECO:0007669"/>
    <property type="project" value="UniProtKB-UniRule"/>
</dbReference>
<evidence type="ECO:0000313" key="21">
    <source>
        <dbReference type="Proteomes" id="UP000285832"/>
    </source>
</evidence>
<evidence type="ECO:0000256" key="7">
    <source>
        <dbReference type="ARBA" id="ARBA00022741"/>
    </source>
</evidence>
<comment type="pathway">
    <text evidence="2 14">Cofactor biosynthesis; FMN biosynthesis; FMN from riboflavin (ATP route): step 1/1.</text>
</comment>
<organism evidence="16 19">
    <name type="scientific">[Ruminococcus] lactaris</name>
    <dbReference type="NCBI Taxonomy" id="46228"/>
    <lineage>
        <taxon>Bacteria</taxon>
        <taxon>Bacillati</taxon>
        <taxon>Bacillota</taxon>
        <taxon>Clostridia</taxon>
        <taxon>Lachnospirales</taxon>
        <taxon>Lachnospiraceae</taxon>
        <taxon>Mediterraneibacter</taxon>
    </lineage>
</organism>
<dbReference type="InterPro" id="IPR023465">
    <property type="entry name" value="Riboflavin_kinase_dom_sf"/>
</dbReference>
<evidence type="ECO:0000313" key="17">
    <source>
        <dbReference type="EMBL" id="RHF58431.1"/>
    </source>
</evidence>
<feature type="domain" description="Riboflavin kinase" evidence="15">
    <location>
        <begin position="170"/>
        <end position="295"/>
    </location>
</feature>
<comment type="similarity">
    <text evidence="14">Belongs to the ribF family.</text>
</comment>
<evidence type="ECO:0000256" key="9">
    <source>
        <dbReference type="ARBA" id="ARBA00022827"/>
    </source>
</evidence>
<dbReference type="EC" id="2.7.1.26" evidence="14"/>
<evidence type="ECO:0000256" key="1">
    <source>
        <dbReference type="ARBA" id="ARBA00004726"/>
    </source>
</evidence>
<keyword evidence="10 14" id="KW-0067">ATP-binding</keyword>
<keyword evidence="6 14" id="KW-0548">Nucleotidyltransferase</keyword>
<accession>A0A3E4LKW4</accession>
<comment type="catalytic activity">
    <reaction evidence="13 14">
        <text>FMN + ATP + H(+) = FAD + diphosphate</text>
        <dbReference type="Rhea" id="RHEA:17237"/>
        <dbReference type="ChEBI" id="CHEBI:15378"/>
        <dbReference type="ChEBI" id="CHEBI:30616"/>
        <dbReference type="ChEBI" id="CHEBI:33019"/>
        <dbReference type="ChEBI" id="CHEBI:57692"/>
        <dbReference type="ChEBI" id="CHEBI:58210"/>
        <dbReference type="EC" id="2.7.7.2"/>
    </reaction>
</comment>
<keyword evidence="5 14" id="KW-0808">Transferase</keyword>
<dbReference type="GO" id="GO:0009231">
    <property type="term" value="P:riboflavin biosynthetic process"/>
    <property type="evidence" value="ECO:0007669"/>
    <property type="project" value="InterPro"/>
</dbReference>
<evidence type="ECO:0000256" key="5">
    <source>
        <dbReference type="ARBA" id="ARBA00022679"/>
    </source>
</evidence>
<keyword evidence="4 14" id="KW-0288">FMN</keyword>
<evidence type="ECO:0000256" key="8">
    <source>
        <dbReference type="ARBA" id="ARBA00022777"/>
    </source>
</evidence>
<evidence type="ECO:0000256" key="10">
    <source>
        <dbReference type="ARBA" id="ARBA00022840"/>
    </source>
</evidence>
<dbReference type="GO" id="GO:0003919">
    <property type="term" value="F:FMN adenylyltransferase activity"/>
    <property type="evidence" value="ECO:0007669"/>
    <property type="project" value="UniProtKB-UniRule"/>
</dbReference>
<dbReference type="Proteomes" id="UP000284902">
    <property type="component" value="Unassembled WGS sequence"/>
</dbReference>
<keyword evidence="9 14" id="KW-0274">FAD</keyword>
<evidence type="ECO:0000256" key="12">
    <source>
        <dbReference type="ARBA" id="ARBA00047880"/>
    </source>
</evidence>
<dbReference type="GO" id="GO:0005524">
    <property type="term" value="F:ATP binding"/>
    <property type="evidence" value="ECO:0007669"/>
    <property type="project" value="UniProtKB-UniRule"/>
</dbReference>
<evidence type="ECO:0000313" key="16">
    <source>
        <dbReference type="EMBL" id="RGK38048.1"/>
    </source>
</evidence>
<proteinExistence type="inferred from homology"/>
<gene>
    <name evidence="18" type="ORF">DW116_08985</name>
    <name evidence="17" type="ORF">DW672_10845</name>
    <name evidence="16" type="ORF">DXD17_10735</name>
</gene>
<dbReference type="Pfam" id="PF01687">
    <property type="entry name" value="Flavokinase"/>
    <property type="match status" value="1"/>
</dbReference>
<evidence type="ECO:0000256" key="11">
    <source>
        <dbReference type="ARBA" id="ARBA00023268"/>
    </source>
</evidence>
<evidence type="ECO:0000256" key="13">
    <source>
        <dbReference type="ARBA" id="ARBA00049494"/>
    </source>
</evidence>
<comment type="pathway">
    <text evidence="1 14">Cofactor biosynthesis; FAD biosynthesis; FAD from FMN: step 1/1.</text>
</comment>
<dbReference type="PANTHER" id="PTHR22749:SF6">
    <property type="entry name" value="RIBOFLAVIN KINASE"/>
    <property type="match status" value="1"/>
</dbReference>
<dbReference type="AlphaFoldDB" id="A0A3E4LKW4"/>
<dbReference type="GO" id="GO:0008531">
    <property type="term" value="F:riboflavin kinase activity"/>
    <property type="evidence" value="ECO:0007669"/>
    <property type="project" value="UniProtKB-UniRule"/>
</dbReference>
<evidence type="ECO:0000256" key="4">
    <source>
        <dbReference type="ARBA" id="ARBA00022643"/>
    </source>
</evidence>
<dbReference type="PANTHER" id="PTHR22749">
    <property type="entry name" value="RIBOFLAVIN KINASE/FMN ADENYLYLTRANSFERASE"/>
    <property type="match status" value="1"/>
</dbReference>
<evidence type="ECO:0000256" key="14">
    <source>
        <dbReference type="PIRNR" id="PIRNR004491"/>
    </source>
</evidence>
<keyword evidence="7 14" id="KW-0547">Nucleotide-binding</keyword>
<dbReference type="InterPro" id="IPR023468">
    <property type="entry name" value="Riboflavin_kinase"/>
</dbReference>
<comment type="catalytic activity">
    <reaction evidence="12 14">
        <text>riboflavin + ATP = FMN + ADP + H(+)</text>
        <dbReference type="Rhea" id="RHEA:14357"/>
        <dbReference type="ChEBI" id="CHEBI:15378"/>
        <dbReference type="ChEBI" id="CHEBI:30616"/>
        <dbReference type="ChEBI" id="CHEBI:57986"/>
        <dbReference type="ChEBI" id="CHEBI:58210"/>
        <dbReference type="ChEBI" id="CHEBI:456216"/>
        <dbReference type="EC" id="2.7.1.26"/>
    </reaction>
</comment>